<dbReference type="AlphaFoldDB" id="D8QV30"/>
<dbReference type="Gramene" id="EFJ35975">
    <property type="protein sequence ID" value="EFJ35975"/>
    <property type="gene ID" value="SELMODRAFT_79072"/>
</dbReference>
<dbReference type="InterPro" id="IPR017853">
    <property type="entry name" value="GH"/>
</dbReference>
<keyword evidence="5 9" id="KW-0378">Hydrolase</keyword>
<keyword evidence="6 9" id="KW-0119">Carbohydrate metabolism</keyword>
<feature type="chain" id="PRO_5003121277" description="Alpha-amylase" evidence="11">
    <location>
        <begin position="21"/>
        <end position="503"/>
    </location>
</feature>
<evidence type="ECO:0000256" key="8">
    <source>
        <dbReference type="RuleBase" id="RU003615"/>
    </source>
</evidence>
<evidence type="ECO:0000256" key="7">
    <source>
        <dbReference type="ARBA" id="ARBA00023295"/>
    </source>
</evidence>
<comment type="catalytic activity">
    <reaction evidence="1 9">
        <text>Endohydrolysis of (1-&gt;4)-alpha-D-glucosidic linkages in polysaccharides containing three or more (1-&gt;4)-alpha-linked D-glucose units.</text>
        <dbReference type="EC" id="3.2.1.1"/>
    </reaction>
</comment>
<dbReference type="OrthoDB" id="550577at2759"/>
<organism evidence="15">
    <name type="scientific">Selaginella moellendorffii</name>
    <name type="common">Spikemoss</name>
    <dbReference type="NCBI Taxonomy" id="88036"/>
    <lineage>
        <taxon>Eukaryota</taxon>
        <taxon>Viridiplantae</taxon>
        <taxon>Streptophyta</taxon>
        <taxon>Embryophyta</taxon>
        <taxon>Tracheophyta</taxon>
        <taxon>Lycopodiopsida</taxon>
        <taxon>Selaginellales</taxon>
        <taxon>Selaginellaceae</taxon>
        <taxon>Selaginella</taxon>
    </lineage>
</organism>
<dbReference type="HOGENOM" id="CLU_030069_1_0_1"/>
<keyword evidence="7 9" id="KW-0326">Glycosidase</keyword>
<dbReference type="Pfam" id="PF07821">
    <property type="entry name" value="Alpha-amyl_C2"/>
    <property type="match status" value="1"/>
</dbReference>
<dbReference type="GO" id="GO:0005987">
    <property type="term" value="P:sucrose catabolic process"/>
    <property type="evidence" value="ECO:0000318"/>
    <property type="project" value="GO_Central"/>
</dbReference>
<dbReference type="GO" id="GO:0005509">
    <property type="term" value="F:calcium ion binding"/>
    <property type="evidence" value="ECO:0007669"/>
    <property type="project" value="InterPro"/>
</dbReference>
<evidence type="ECO:0000256" key="6">
    <source>
        <dbReference type="ARBA" id="ARBA00023277"/>
    </source>
</evidence>
<dbReference type="PRINTS" id="PR00110">
    <property type="entry name" value="ALPHAAMYLASE"/>
</dbReference>
<dbReference type="SMART" id="SM00810">
    <property type="entry name" value="Alpha-amyl_C2"/>
    <property type="match status" value="1"/>
</dbReference>
<dbReference type="Gene3D" id="3.20.20.80">
    <property type="entry name" value="Glycosidases"/>
    <property type="match status" value="1"/>
</dbReference>
<dbReference type="EMBL" id="GL377567">
    <property type="protein sequence ID" value="EFJ35975.1"/>
    <property type="molecule type" value="Genomic_DNA"/>
</dbReference>
<evidence type="ECO:0000259" key="13">
    <source>
        <dbReference type="SMART" id="SM00810"/>
    </source>
</evidence>
<dbReference type="Proteomes" id="UP000001514">
    <property type="component" value="Unassembled WGS sequence"/>
</dbReference>
<keyword evidence="15" id="KW-1185">Reference proteome</keyword>
<feature type="compositionally biased region" description="Acidic residues" evidence="10">
    <location>
        <begin position="484"/>
        <end position="495"/>
    </location>
</feature>
<evidence type="ECO:0000256" key="3">
    <source>
        <dbReference type="ARBA" id="ARBA00008061"/>
    </source>
</evidence>
<dbReference type="SUPFAM" id="SSF51011">
    <property type="entry name" value="Glycosyl hydrolase domain"/>
    <property type="match status" value="1"/>
</dbReference>
<protein>
    <recommendedName>
        <fullName evidence="4 9">Alpha-amylase</fullName>
        <ecNumber evidence="4 9">3.2.1.1</ecNumber>
    </recommendedName>
</protein>
<evidence type="ECO:0000256" key="11">
    <source>
        <dbReference type="SAM" id="SignalP"/>
    </source>
</evidence>
<proteinExistence type="inferred from homology"/>
<dbReference type="EC" id="3.2.1.1" evidence="4 9"/>
<keyword evidence="11" id="KW-0732">Signal</keyword>
<evidence type="ECO:0000256" key="9">
    <source>
        <dbReference type="RuleBase" id="RU361134"/>
    </source>
</evidence>
<feature type="non-terminal residue" evidence="14">
    <location>
        <position position="1"/>
    </location>
</feature>
<evidence type="ECO:0000256" key="10">
    <source>
        <dbReference type="SAM" id="MobiDB-lite"/>
    </source>
</evidence>
<dbReference type="eggNOG" id="KOG0471">
    <property type="taxonomic scope" value="Eukaryota"/>
</dbReference>
<evidence type="ECO:0000256" key="1">
    <source>
        <dbReference type="ARBA" id="ARBA00000548"/>
    </source>
</evidence>
<feature type="domain" description="Glycosyl hydrolase family 13 catalytic" evidence="12">
    <location>
        <begin position="19"/>
        <end position="351"/>
    </location>
</feature>
<feature type="signal peptide" evidence="11">
    <location>
        <begin position="1"/>
        <end position="20"/>
    </location>
</feature>
<sequence length="503" mass="57544">FFLFIDLAIEVFSFLCSSQGFNWESHSKKPWYVDLKEKAPVIAQAGVTDIWLPPPSQSVDRQGYLPSQLYDLNSSSYGNEAQLKELIDTLHEQGICCIADIVINHRSGWKQDAQGHWNIFEGGTPDKRLDWGPWAVVCNDIYRSGGQGKQDTGESYAAAPDLDHTNKQVQDELTDWLNWMKAEIGFDGWRFDFVKGYAPKYTKLYCQRTDPSFVVGELWTSLNYVSGRLAADQNFHRQQLCDWIDGTGGWGCAFDFTTKGVLQEAVKMELWRLRDKEGRPPGLVGWYPKKAVTFVDNHDTGSTQRHWHFPDEKVHLGYVYILTHPGIPCIFYDHYFYWGLQEQINQLLELRLRNKINAESKIKIQAADFDMYVATIADRLIVKLGPRFDMGPLLPKSSTWKLVMAGSEYAIWESTKKMAGVAPSEPEIIVVKSGPSETGDENIEVKITSDMSCETVNRIMEEVPDMVSNLHDVEKVVEECKVEYEDEEEDEEEEESSKKKSRK</sequence>
<feature type="domain" description="Alpha-amylase C-terminal beta-sheet" evidence="13">
    <location>
        <begin position="352"/>
        <end position="414"/>
    </location>
</feature>
<comment type="cofactor">
    <cofactor evidence="2">
        <name>Ca(2+)</name>
        <dbReference type="ChEBI" id="CHEBI:29108"/>
    </cofactor>
</comment>
<gene>
    <name evidence="14" type="ORF">SELMODRAFT_79072</name>
</gene>
<evidence type="ECO:0000313" key="15">
    <source>
        <dbReference type="Proteomes" id="UP000001514"/>
    </source>
</evidence>
<dbReference type="OMA" id="VEYVWLP"/>
<reference evidence="14 15" key="1">
    <citation type="journal article" date="2011" name="Science">
        <title>The Selaginella genome identifies genetic changes associated with the evolution of vascular plants.</title>
        <authorList>
            <person name="Banks J.A."/>
            <person name="Nishiyama T."/>
            <person name="Hasebe M."/>
            <person name="Bowman J.L."/>
            <person name="Gribskov M."/>
            <person name="dePamphilis C."/>
            <person name="Albert V.A."/>
            <person name="Aono N."/>
            <person name="Aoyama T."/>
            <person name="Ambrose B.A."/>
            <person name="Ashton N.W."/>
            <person name="Axtell M.J."/>
            <person name="Barker E."/>
            <person name="Barker M.S."/>
            <person name="Bennetzen J.L."/>
            <person name="Bonawitz N.D."/>
            <person name="Chapple C."/>
            <person name="Cheng C."/>
            <person name="Correa L.G."/>
            <person name="Dacre M."/>
            <person name="DeBarry J."/>
            <person name="Dreyer I."/>
            <person name="Elias M."/>
            <person name="Engstrom E.M."/>
            <person name="Estelle M."/>
            <person name="Feng L."/>
            <person name="Finet C."/>
            <person name="Floyd S.K."/>
            <person name="Frommer W.B."/>
            <person name="Fujita T."/>
            <person name="Gramzow L."/>
            <person name="Gutensohn M."/>
            <person name="Harholt J."/>
            <person name="Hattori M."/>
            <person name="Heyl A."/>
            <person name="Hirai T."/>
            <person name="Hiwatashi Y."/>
            <person name="Ishikawa M."/>
            <person name="Iwata M."/>
            <person name="Karol K.G."/>
            <person name="Koehler B."/>
            <person name="Kolukisaoglu U."/>
            <person name="Kubo M."/>
            <person name="Kurata T."/>
            <person name="Lalonde S."/>
            <person name="Li K."/>
            <person name="Li Y."/>
            <person name="Litt A."/>
            <person name="Lyons E."/>
            <person name="Manning G."/>
            <person name="Maruyama T."/>
            <person name="Michael T.P."/>
            <person name="Mikami K."/>
            <person name="Miyazaki S."/>
            <person name="Morinaga S."/>
            <person name="Murata T."/>
            <person name="Mueller-Roeber B."/>
            <person name="Nelson D.R."/>
            <person name="Obara M."/>
            <person name="Oguri Y."/>
            <person name="Olmstead R.G."/>
            <person name="Onodera N."/>
            <person name="Petersen B.L."/>
            <person name="Pils B."/>
            <person name="Prigge M."/>
            <person name="Rensing S.A."/>
            <person name="Riano-Pachon D.M."/>
            <person name="Roberts A.W."/>
            <person name="Sato Y."/>
            <person name="Scheller H.V."/>
            <person name="Schulz B."/>
            <person name="Schulz C."/>
            <person name="Shakirov E.V."/>
            <person name="Shibagaki N."/>
            <person name="Shinohara N."/>
            <person name="Shippen D.E."/>
            <person name="Soerensen I."/>
            <person name="Sotooka R."/>
            <person name="Sugimoto N."/>
            <person name="Sugita M."/>
            <person name="Sumikawa N."/>
            <person name="Tanurdzic M."/>
            <person name="Theissen G."/>
            <person name="Ulvskov P."/>
            <person name="Wakazuki S."/>
            <person name="Weng J.K."/>
            <person name="Willats W.W."/>
            <person name="Wipf D."/>
            <person name="Wolf P.G."/>
            <person name="Yang L."/>
            <person name="Zimmer A.D."/>
            <person name="Zhu Q."/>
            <person name="Mitros T."/>
            <person name="Hellsten U."/>
            <person name="Loque D."/>
            <person name="Otillar R."/>
            <person name="Salamov A."/>
            <person name="Schmutz J."/>
            <person name="Shapiro H."/>
            <person name="Lindquist E."/>
            <person name="Lucas S."/>
            <person name="Rokhsar D."/>
            <person name="Grigoriev I.V."/>
        </authorList>
    </citation>
    <scope>NUCLEOTIDE SEQUENCE [LARGE SCALE GENOMIC DNA]</scope>
</reference>
<dbReference type="Pfam" id="PF00128">
    <property type="entry name" value="Alpha-amylase"/>
    <property type="match status" value="1"/>
</dbReference>
<name>D8QV30_SELML</name>
<feature type="region of interest" description="Disordered" evidence="10">
    <location>
        <begin position="481"/>
        <end position="503"/>
    </location>
</feature>
<dbReference type="InterPro" id="IPR006046">
    <property type="entry name" value="Alpha_amylase"/>
</dbReference>
<dbReference type="KEGG" id="smo:SELMODRAFT_79072"/>
<dbReference type="InterPro" id="IPR013780">
    <property type="entry name" value="Glyco_hydro_b"/>
</dbReference>
<comment type="similarity">
    <text evidence="3 8">Belongs to the glycosyl hydrolase 13 family.</text>
</comment>
<dbReference type="SMART" id="SM00642">
    <property type="entry name" value="Aamy"/>
    <property type="match status" value="1"/>
</dbReference>
<dbReference type="SUPFAM" id="SSF51445">
    <property type="entry name" value="(Trans)glycosidases"/>
    <property type="match status" value="1"/>
</dbReference>
<dbReference type="CDD" id="cd11314">
    <property type="entry name" value="AmyAc_arch_bac_plant_AmyA"/>
    <property type="match status" value="1"/>
</dbReference>
<accession>D8QV30</accession>
<evidence type="ECO:0000313" key="14">
    <source>
        <dbReference type="EMBL" id="EFJ35975.1"/>
    </source>
</evidence>
<evidence type="ECO:0000256" key="5">
    <source>
        <dbReference type="ARBA" id="ARBA00022801"/>
    </source>
</evidence>
<dbReference type="PANTHER" id="PTHR43447">
    <property type="entry name" value="ALPHA-AMYLASE"/>
    <property type="match status" value="1"/>
</dbReference>
<evidence type="ECO:0000259" key="12">
    <source>
        <dbReference type="SMART" id="SM00642"/>
    </source>
</evidence>
<evidence type="ECO:0000256" key="2">
    <source>
        <dbReference type="ARBA" id="ARBA00001913"/>
    </source>
</evidence>
<dbReference type="Gene3D" id="2.60.40.1180">
    <property type="entry name" value="Golgi alpha-mannosidase II"/>
    <property type="match status" value="1"/>
</dbReference>
<dbReference type="FunCoup" id="D8QV30">
    <property type="interactions" value="128"/>
</dbReference>
<dbReference type="InterPro" id="IPR006047">
    <property type="entry name" value="GH13_cat_dom"/>
</dbReference>
<dbReference type="InParanoid" id="D8QV30"/>
<dbReference type="InterPro" id="IPR012850">
    <property type="entry name" value="A-amylase_bs_C"/>
</dbReference>
<dbReference type="GO" id="GO:0004556">
    <property type="term" value="F:alpha-amylase activity"/>
    <property type="evidence" value="ECO:0000318"/>
    <property type="project" value="GO_Central"/>
</dbReference>
<evidence type="ECO:0000256" key="4">
    <source>
        <dbReference type="ARBA" id="ARBA00012595"/>
    </source>
</evidence>
<dbReference type="STRING" id="88036.D8QV30"/>